<keyword evidence="1" id="KW-0472">Membrane</keyword>
<comment type="caution">
    <text evidence="2">The sequence shown here is derived from an EMBL/GenBank/DDBJ whole genome shotgun (WGS) entry which is preliminary data.</text>
</comment>
<evidence type="ECO:0008006" key="4">
    <source>
        <dbReference type="Google" id="ProtNLM"/>
    </source>
</evidence>
<gene>
    <name evidence="2" type="ORF">CKO28_16895</name>
</gene>
<feature type="transmembrane region" description="Helical" evidence="1">
    <location>
        <begin position="20"/>
        <end position="38"/>
    </location>
</feature>
<feature type="transmembrane region" description="Helical" evidence="1">
    <location>
        <begin position="175"/>
        <end position="197"/>
    </location>
</feature>
<feature type="transmembrane region" description="Helical" evidence="1">
    <location>
        <begin position="71"/>
        <end position="93"/>
    </location>
</feature>
<feature type="transmembrane region" description="Helical" evidence="1">
    <location>
        <begin position="99"/>
        <end position="119"/>
    </location>
</feature>
<name>A0ABS1DHM8_9PROT</name>
<evidence type="ECO:0000313" key="3">
    <source>
        <dbReference type="Proteomes" id="UP001296873"/>
    </source>
</evidence>
<keyword evidence="1" id="KW-1133">Transmembrane helix</keyword>
<keyword evidence="3" id="KW-1185">Reference proteome</keyword>
<dbReference type="EMBL" id="NRRL01000058">
    <property type="protein sequence ID" value="MBK1669719.1"/>
    <property type="molecule type" value="Genomic_DNA"/>
</dbReference>
<dbReference type="Proteomes" id="UP001296873">
    <property type="component" value="Unassembled WGS sequence"/>
</dbReference>
<proteinExistence type="predicted"/>
<accession>A0ABS1DHM8</accession>
<feature type="transmembrane region" description="Helical" evidence="1">
    <location>
        <begin position="44"/>
        <end position="64"/>
    </location>
</feature>
<reference evidence="2 3" key="1">
    <citation type="journal article" date="2020" name="Microorganisms">
        <title>Osmotic Adaptation and Compatible Solute Biosynthesis of Phototrophic Bacteria as Revealed from Genome Analyses.</title>
        <authorList>
            <person name="Imhoff J.F."/>
            <person name="Rahn T."/>
            <person name="Kunzel S."/>
            <person name="Keller A."/>
            <person name="Neulinger S.C."/>
        </authorList>
    </citation>
    <scope>NUCLEOTIDE SEQUENCE [LARGE SCALE GENOMIC DNA]</scope>
    <source>
        <strain evidence="2 3">DSM 9895</strain>
    </source>
</reference>
<organism evidence="2 3">
    <name type="scientific">Rhodovibrio sodomensis</name>
    <dbReference type="NCBI Taxonomy" id="1088"/>
    <lineage>
        <taxon>Bacteria</taxon>
        <taxon>Pseudomonadati</taxon>
        <taxon>Pseudomonadota</taxon>
        <taxon>Alphaproteobacteria</taxon>
        <taxon>Rhodospirillales</taxon>
        <taxon>Rhodovibrionaceae</taxon>
        <taxon>Rhodovibrio</taxon>
    </lineage>
</organism>
<dbReference type="RefSeq" id="WP_200342059.1">
    <property type="nucleotide sequence ID" value="NZ_NRRL01000058.1"/>
</dbReference>
<sequence>MTATGAGRSDAPARARPRTLIVRALIALAALAAVHLCVLADRSALALACLIWGVAAAMLLNGLAARGRQRVLLAGAGILIAALGTLQAAAPAFDPRLALLLPPTLGNLAVSSVFAYTLLPGHEPAILRVARVSRGQVPADLAAHARRVTWVWAVLPAAIMLAALSALAFGGLGAWSWIANVANPVLLLVTFLGEHLLRGWKFPQYGRPSVIWTLSVMLDKRAWPLPQRGHA</sequence>
<evidence type="ECO:0000313" key="2">
    <source>
        <dbReference type="EMBL" id="MBK1669719.1"/>
    </source>
</evidence>
<evidence type="ECO:0000256" key="1">
    <source>
        <dbReference type="SAM" id="Phobius"/>
    </source>
</evidence>
<feature type="transmembrane region" description="Helical" evidence="1">
    <location>
        <begin position="150"/>
        <end position="169"/>
    </location>
</feature>
<keyword evidence="1" id="KW-0812">Transmembrane</keyword>
<protein>
    <recommendedName>
        <fullName evidence="4">Ketosynthase</fullName>
    </recommendedName>
</protein>